<evidence type="ECO:0000256" key="1">
    <source>
        <dbReference type="SAM" id="MobiDB-lite"/>
    </source>
</evidence>
<feature type="region of interest" description="Disordered" evidence="1">
    <location>
        <begin position="431"/>
        <end position="450"/>
    </location>
</feature>
<dbReference type="Proteomes" id="UP001235094">
    <property type="component" value="Unassembled WGS sequence"/>
</dbReference>
<protein>
    <recommendedName>
        <fullName evidence="2">Glycosyltransferase 61 catalytic domain-containing protein</fullName>
    </recommendedName>
</protein>
<feature type="domain" description="Glycosyltransferase 61 catalytic" evidence="2">
    <location>
        <begin position="180"/>
        <end position="366"/>
    </location>
</feature>
<organism evidence="3 4">
    <name type="scientific">Ancylobacter amanitiformis</name>
    <dbReference type="NCBI Taxonomy" id="217069"/>
    <lineage>
        <taxon>Bacteria</taxon>
        <taxon>Pseudomonadati</taxon>
        <taxon>Pseudomonadota</taxon>
        <taxon>Alphaproteobacteria</taxon>
        <taxon>Hyphomicrobiales</taxon>
        <taxon>Xanthobacteraceae</taxon>
        <taxon>Ancylobacter</taxon>
    </lineage>
</organism>
<gene>
    <name evidence="3" type="ORF">QOZ99_003292</name>
</gene>
<dbReference type="RefSeq" id="WP_306891065.1">
    <property type="nucleotide sequence ID" value="NZ_JAUSVR010000012.1"/>
</dbReference>
<reference evidence="3 4" key="1">
    <citation type="submission" date="2023-07" db="EMBL/GenBank/DDBJ databases">
        <title>Genomic Encyclopedia of Type Strains, Phase IV (KMG-IV): sequencing the most valuable type-strain genomes for metagenomic binning, comparative biology and taxonomic classification.</title>
        <authorList>
            <person name="Goeker M."/>
        </authorList>
    </citation>
    <scope>NUCLEOTIDE SEQUENCE [LARGE SCALE GENOMIC DNA]</scope>
    <source>
        <strain evidence="3 4">DSM 15561</strain>
    </source>
</reference>
<evidence type="ECO:0000313" key="4">
    <source>
        <dbReference type="Proteomes" id="UP001235094"/>
    </source>
</evidence>
<sequence>MLRSILDAPFLAGTAGELFQLKLRSIAAADAPLGAAGAFAQALGGDASARMQAFGSLYAHAKKTGGIVGEGHPGGPGFIKTSQVRGTPTEPPVEVNHRPVVAIRLDDAWVTGRSGIVRVGDTLLADYHDEELAARPTDYRFDPVLFEQPSGAPAAALLGPQDGPPLDEAIDLIGVTAYNFGHWIVEYVLRLFVLRTQGLADGVPILIDAGLPQSQRDAMALYSEGRHPIIEVGALRTRFVRRLWVPTNLCFVPIMPPAGMPITVHYISPQPAYTAGLCRAMAEAIRPIEGTPRRIFLARKMSLHRKLMNDVEVMDTCRAAGFEVFYPEDHDFHFQVSLCRNAEMIIGPDGSQMLMAMHARPGTRMLILNHPFLENLPTFTHLMEEIGVEAQVLPGTCVRMDEAYRKFSDYTISPDDLRAVFAEWGVVPATTTASPSDTRERGGPTAPTALGRRAAGYRDAAALIRGVLRRLAARTRSG</sequence>
<dbReference type="InterPro" id="IPR049625">
    <property type="entry name" value="Glyco_transf_61_cat"/>
</dbReference>
<name>A0ABU0LUN8_9HYPH</name>
<accession>A0ABU0LUN8</accession>
<evidence type="ECO:0000313" key="3">
    <source>
        <dbReference type="EMBL" id="MDQ0512387.1"/>
    </source>
</evidence>
<dbReference type="EMBL" id="JAUSVR010000012">
    <property type="protein sequence ID" value="MDQ0512387.1"/>
    <property type="molecule type" value="Genomic_DNA"/>
</dbReference>
<dbReference type="Pfam" id="PF04577">
    <property type="entry name" value="Glyco_transf_61"/>
    <property type="match status" value="1"/>
</dbReference>
<comment type="caution">
    <text evidence="3">The sequence shown here is derived from an EMBL/GenBank/DDBJ whole genome shotgun (WGS) entry which is preliminary data.</text>
</comment>
<proteinExistence type="predicted"/>
<evidence type="ECO:0000259" key="2">
    <source>
        <dbReference type="Pfam" id="PF04577"/>
    </source>
</evidence>
<keyword evidence="4" id="KW-1185">Reference proteome</keyword>